<dbReference type="EMBL" id="LFBV01000001">
    <property type="protein sequence ID" value="OKH96815.1"/>
    <property type="molecule type" value="Genomic_DNA"/>
</dbReference>
<evidence type="ECO:0000313" key="1">
    <source>
        <dbReference type="EMBL" id="OKH96815.1"/>
    </source>
</evidence>
<sequence length="65" mass="7126">MAEPGTPARCARCGAEAGAESSAGAEGVPLTWTCSVENRVHRYFCDRCARENLRAIEGRLDSPWW</sequence>
<dbReference type="Proteomes" id="UP000186455">
    <property type="component" value="Unassembled WGS sequence"/>
</dbReference>
<name>A0A1Q4VG89_9ACTN</name>
<gene>
    <name evidence="1" type="ORF">AB852_07280</name>
</gene>
<protein>
    <submittedName>
        <fullName evidence="1">Uncharacterized protein</fullName>
    </submittedName>
</protein>
<reference evidence="1 2" key="1">
    <citation type="submission" date="2015-06" db="EMBL/GenBank/DDBJ databases">
        <title>Cloning and characterization of the uncialamcin biosynthetic gene cluster.</title>
        <authorList>
            <person name="Yan X."/>
            <person name="Huang T."/>
            <person name="Ge H."/>
            <person name="Shen B."/>
        </authorList>
    </citation>
    <scope>NUCLEOTIDE SEQUENCE [LARGE SCALE GENOMIC DNA]</scope>
    <source>
        <strain evidence="1 2">DCA2648</strain>
    </source>
</reference>
<evidence type="ECO:0000313" key="2">
    <source>
        <dbReference type="Proteomes" id="UP000186455"/>
    </source>
</evidence>
<dbReference type="AlphaFoldDB" id="A0A1Q4VG89"/>
<dbReference type="STRING" id="1048205.AB852_07280"/>
<comment type="caution">
    <text evidence="1">The sequence shown here is derived from an EMBL/GenBank/DDBJ whole genome shotgun (WGS) entry which is preliminary data.</text>
</comment>
<proteinExistence type="predicted"/>
<accession>A0A1Q4VG89</accession>
<keyword evidence="2" id="KW-1185">Reference proteome</keyword>
<organism evidence="1 2">
    <name type="scientific">Streptomyces uncialis</name>
    <dbReference type="NCBI Taxonomy" id="1048205"/>
    <lineage>
        <taxon>Bacteria</taxon>
        <taxon>Bacillati</taxon>
        <taxon>Actinomycetota</taxon>
        <taxon>Actinomycetes</taxon>
        <taxon>Kitasatosporales</taxon>
        <taxon>Streptomycetaceae</taxon>
        <taxon>Streptomyces</taxon>
    </lineage>
</organism>